<dbReference type="InterPro" id="IPR011251">
    <property type="entry name" value="Luciferase-like_dom"/>
</dbReference>
<evidence type="ECO:0000313" key="7">
    <source>
        <dbReference type="Proteomes" id="UP001569904"/>
    </source>
</evidence>
<dbReference type="PANTHER" id="PTHR42847">
    <property type="entry name" value="ALKANESULFONATE MONOOXYGENASE"/>
    <property type="match status" value="1"/>
</dbReference>
<dbReference type="PANTHER" id="PTHR42847:SF4">
    <property type="entry name" value="ALKANESULFONATE MONOOXYGENASE-RELATED"/>
    <property type="match status" value="1"/>
</dbReference>
<dbReference type="Gene3D" id="3.20.20.30">
    <property type="entry name" value="Luciferase-like domain"/>
    <property type="match status" value="1"/>
</dbReference>
<evidence type="ECO:0000256" key="4">
    <source>
        <dbReference type="ARBA" id="ARBA00023033"/>
    </source>
</evidence>
<evidence type="ECO:0000256" key="3">
    <source>
        <dbReference type="ARBA" id="ARBA00023002"/>
    </source>
</evidence>
<evidence type="ECO:0000256" key="1">
    <source>
        <dbReference type="ARBA" id="ARBA00022630"/>
    </source>
</evidence>
<accession>A0ABV4QTQ9</accession>
<dbReference type="SUPFAM" id="SSF51679">
    <property type="entry name" value="Bacterial luciferase-like"/>
    <property type="match status" value="1"/>
</dbReference>
<keyword evidence="1" id="KW-0285">Flavoprotein</keyword>
<dbReference type="Pfam" id="PF00296">
    <property type="entry name" value="Bac_luciferase"/>
    <property type="match status" value="1"/>
</dbReference>
<dbReference type="Proteomes" id="UP001569904">
    <property type="component" value="Unassembled WGS sequence"/>
</dbReference>
<gene>
    <name evidence="6" type="ORF">SM436_06525</name>
</gene>
<keyword evidence="3" id="KW-0560">Oxidoreductase</keyword>
<dbReference type="InterPro" id="IPR050172">
    <property type="entry name" value="SsuD_RutA_monooxygenase"/>
</dbReference>
<protein>
    <submittedName>
        <fullName evidence="6">LLM class flavin-dependent oxidoreductase</fullName>
    </submittedName>
</protein>
<keyword evidence="7" id="KW-1185">Reference proteome</keyword>
<evidence type="ECO:0000256" key="2">
    <source>
        <dbReference type="ARBA" id="ARBA00022643"/>
    </source>
</evidence>
<evidence type="ECO:0000313" key="6">
    <source>
        <dbReference type="EMBL" id="MFA1553342.1"/>
    </source>
</evidence>
<dbReference type="RefSeq" id="WP_371939739.1">
    <property type="nucleotide sequence ID" value="NZ_JAXCEH010000003.1"/>
</dbReference>
<evidence type="ECO:0000259" key="5">
    <source>
        <dbReference type="Pfam" id="PF00296"/>
    </source>
</evidence>
<dbReference type="EMBL" id="JAXCEH010000003">
    <property type="protein sequence ID" value="MFA1553342.1"/>
    <property type="molecule type" value="Genomic_DNA"/>
</dbReference>
<name>A0ABV4QTQ9_9ACTN</name>
<keyword evidence="4" id="KW-0503">Monooxygenase</keyword>
<sequence length="314" mass="33734">MTGPSGPGGPVTRARAGLYLPQIRMDFTAIERRARAAEEAGFHSVWFIDHLAPPGGRGLDMLDAWTVATAVAMRTERLRVGHLVLCAEFRHPAVLAKMAASLDVISGGRLELGLGWGSVPRELTDYGFHDPGPAARAGRLAETIDLLRLLWTGEPVGFDGEHWTLRDAVCRPRPVAGRVPIHLGGAGPRLTMPLVAGRADWWNCPSSAAHRLAELRPSAGAARISVQHPIGLAASSAAREEVVETARRRFGAWGGVIAGTPDEVAAELARERAAGAELFVCQFHDFGTPETIRLFAEEVLPALERPITSKEHGE</sequence>
<keyword evidence="2" id="KW-0288">FMN</keyword>
<organism evidence="6 7">
    <name type="scientific">Actinomadura chokoriensis</name>
    <dbReference type="NCBI Taxonomy" id="454156"/>
    <lineage>
        <taxon>Bacteria</taxon>
        <taxon>Bacillati</taxon>
        <taxon>Actinomycetota</taxon>
        <taxon>Actinomycetes</taxon>
        <taxon>Streptosporangiales</taxon>
        <taxon>Thermomonosporaceae</taxon>
        <taxon>Actinomadura</taxon>
    </lineage>
</organism>
<dbReference type="InterPro" id="IPR036661">
    <property type="entry name" value="Luciferase-like_sf"/>
</dbReference>
<proteinExistence type="predicted"/>
<reference evidence="6 7" key="1">
    <citation type="submission" date="2023-11" db="EMBL/GenBank/DDBJ databases">
        <title>Actinomadura monticuli sp. nov., isolated from volcanic ash.</title>
        <authorList>
            <person name="Lee S.D."/>
            <person name="Yang H."/>
            <person name="Kim I.S."/>
        </authorList>
    </citation>
    <scope>NUCLEOTIDE SEQUENCE [LARGE SCALE GENOMIC DNA]</scope>
    <source>
        <strain evidence="6 7">DSM 45346</strain>
    </source>
</reference>
<feature type="domain" description="Luciferase-like" evidence="5">
    <location>
        <begin position="15"/>
        <end position="268"/>
    </location>
</feature>
<comment type="caution">
    <text evidence="6">The sequence shown here is derived from an EMBL/GenBank/DDBJ whole genome shotgun (WGS) entry which is preliminary data.</text>
</comment>